<feature type="compositionally biased region" description="Polar residues" evidence="1">
    <location>
        <begin position="1"/>
        <end position="17"/>
    </location>
</feature>
<reference evidence="2 3" key="1">
    <citation type="submission" date="2016-03" db="EMBL/GenBank/DDBJ databases">
        <title>Whole genome sequencing of Grifola frondosa 9006-11.</title>
        <authorList>
            <person name="Min B."/>
            <person name="Park H."/>
            <person name="Kim J.-G."/>
            <person name="Cho H."/>
            <person name="Oh Y.-L."/>
            <person name="Kong W.-S."/>
            <person name="Choi I.-G."/>
        </authorList>
    </citation>
    <scope>NUCLEOTIDE SEQUENCE [LARGE SCALE GENOMIC DNA]</scope>
    <source>
        <strain evidence="2 3">9006-11</strain>
    </source>
</reference>
<dbReference type="EMBL" id="LUGG01000007">
    <property type="protein sequence ID" value="OBZ73126.1"/>
    <property type="molecule type" value="Genomic_DNA"/>
</dbReference>
<proteinExistence type="predicted"/>
<protein>
    <submittedName>
        <fullName evidence="2">Uncharacterized protein</fullName>
    </submittedName>
</protein>
<dbReference type="AlphaFoldDB" id="A0A1C7M9W2"/>
<name>A0A1C7M9W2_GRIFR</name>
<dbReference type="OrthoDB" id="1882547at2759"/>
<dbReference type="Proteomes" id="UP000092993">
    <property type="component" value="Unassembled WGS sequence"/>
</dbReference>
<sequence>MSFQTSSARLAQASPSVSLEKGAYRLRAPRTCTASFPNPSGSTRSSDIRETYYHLHRLPHLRDSSEL</sequence>
<organism evidence="2 3">
    <name type="scientific">Grifola frondosa</name>
    <name type="common">Maitake</name>
    <name type="synonym">Polyporus frondosus</name>
    <dbReference type="NCBI Taxonomy" id="5627"/>
    <lineage>
        <taxon>Eukaryota</taxon>
        <taxon>Fungi</taxon>
        <taxon>Dikarya</taxon>
        <taxon>Basidiomycota</taxon>
        <taxon>Agaricomycotina</taxon>
        <taxon>Agaricomycetes</taxon>
        <taxon>Polyporales</taxon>
        <taxon>Grifolaceae</taxon>
        <taxon>Grifola</taxon>
    </lineage>
</organism>
<comment type="caution">
    <text evidence="2">The sequence shown here is derived from an EMBL/GenBank/DDBJ whole genome shotgun (WGS) entry which is preliminary data.</text>
</comment>
<evidence type="ECO:0000256" key="1">
    <source>
        <dbReference type="SAM" id="MobiDB-lite"/>
    </source>
</evidence>
<evidence type="ECO:0000313" key="3">
    <source>
        <dbReference type="Proteomes" id="UP000092993"/>
    </source>
</evidence>
<evidence type="ECO:0000313" key="2">
    <source>
        <dbReference type="EMBL" id="OBZ73126.1"/>
    </source>
</evidence>
<gene>
    <name evidence="2" type="ORF">A0H81_07340</name>
</gene>
<accession>A0A1C7M9W2</accession>
<keyword evidence="3" id="KW-1185">Reference proteome</keyword>
<feature type="region of interest" description="Disordered" evidence="1">
    <location>
        <begin position="1"/>
        <end position="22"/>
    </location>
</feature>